<organism evidence="1 2">
    <name type="scientific">Racocetra fulgida</name>
    <dbReference type="NCBI Taxonomy" id="60492"/>
    <lineage>
        <taxon>Eukaryota</taxon>
        <taxon>Fungi</taxon>
        <taxon>Fungi incertae sedis</taxon>
        <taxon>Mucoromycota</taxon>
        <taxon>Glomeromycotina</taxon>
        <taxon>Glomeromycetes</taxon>
        <taxon>Diversisporales</taxon>
        <taxon>Gigasporaceae</taxon>
        <taxon>Racocetra</taxon>
    </lineage>
</organism>
<dbReference type="AlphaFoldDB" id="A0A9N9AE81"/>
<dbReference type="Proteomes" id="UP000789396">
    <property type="component" value="Unassembled WGS sequence"/>
</dbReference>
<dbReference type="EMBL" id="CAJVPZ010003142">
    <property type="protein sequence ID" value="CAG8525509.1"/>
    <property type="molecule type" value="Genomic_DNA"/>
</dbReference>
<evidence type="ECO:0000313" key="2">
    <source>
        <dbReference type="Proteomes" id="UP000789396"/>
    </source>
</evidence>
<gene>
    <name evidence="1" type="ORF">RFULGI_LOCUS3552</name>
</gene>
<evidence type="ECO:0000313" key="1">
    <source>
        <dbReference type="EMBL" id="CAG8525509.1"/>
    </source>
</evidence>
<proteinExistence type="predicted"/>
<keyword evidence="2" id="KW-1185">Reference proteome</keyword>
<accession>A0A9N9AE81</accession>
<reference evidence="1" key="1">
    <citation type="submission" date="2021-06" db="EMBL/GenBank/DDBJ databases">
        <authorList>
            <person name="Kallberg Y."/>
            <person name="Tangrot J."/>
            <person name="Rosling A."/>
        </authorList>
    </citation>
    <scope>NUCLEOTIDE SEQUENCE</scope>
    <source>
        <strain evidence="1">IN212</strain>
    </source>
</reference>
<sequence>MISEPETIAPEFEGTSVKRRKIHHKTRDYNLRRQTSINYKHTTLDIANDSLGYEGE</sequence>
<name>A0A9N9AE81_9GLOM</name>
<protein>
    <submittedName>
        <fullName evidence="1">14854_t:CDS:1</fullName>
    </submittedName>
</protein>
<comment type="caution">
    <text evidence="1">The sequence shown here is derived from an EMBL/GenBank/DDBJ whole genome shotgun (WGS) entry which is preliminary data.</text>
</comment>